<accession>A0ABY6QMF3</accession>
<proteinExistence type="predicted"/>
<dbReference type="EMBL" id="CP112866">
    <property type="protein sequence ID" value="UZW20507.1"/>
    <property type="molecule type" value="Genomic_DNA"/>
</dbReference>
<protein>
    <submittedName>
        <fullName evidence="1">Uncharacterized protein</fullName>
    </submittedName>
</protein>
<gene>
    <name evidence="1" type="ORF">OSC50_09285</name>
</gene>
<dbReference type="Gene3D" id="2.130.10.30">
    <property type="entry name" value="Regulator of chromosome condensation 1/beta-lactamase-inhibitor protein II"/>
    <property type="match status" value="1"/>
</dbReference>
<keyword evidence="2" id="KW-1185">Reference proteome</keyword>
<reference evidence="1" key="1">
    <citation type="submission" date="2022-11" db="EMBL/GenBank/DDBJ databases">
        <title>Taxonomic description of a new Pseudomonas species.</title>
        <authorList>
            <person name="Tambong J.T."/>
        </authorList>
    </citation>
    <scope>NUCLEOTIDE SEQUENCE</scope>
    <source>
        <strain evidence="1">S1Bt42</strain>
    </source>
</reference>
<dbReference type="SUPFAM" id="SSF50985">
    <property type="entry name" value="RCC1/BLIP-II"/>
    <property type="match status" value="1"/>
</dbReference>
<sequence>MSQVLTTPVVTNVTIIGDPVPGSFLRGSYFYDGTSPEENSIYRWYVDDVSFLPSPSLDYEITHEHARAKIRFSVTPVSTDGSMGIETYSLPLEVFDGYQNITEEEDRNSFMSQRGHYSVYGSDPKDRVFVGNAVAFSLTNGSSQSVNVRGRADFAGVPPAEIQQYLRNNPATRMFSTERDFGALVPVLGSTKRLLLWGNNMLNVPPTLDLNNIKYVYSNRAAVAFIYDNPPRGKNTIGAFGSPTLGGVVPVAIQSPLLFDPPMAIYATEYAFAVLTHEGRVYAWGNPTTGGTIPGNIADQLMYMKVERIVCTASAFCAIGPERFGDPEIKLVVTWGDANGGGNILAPEMETIIDQDGVDQVVANRNAFCAITKRRKKAVSWGYAPYGGTMGDSTKQFAARGNIMLCVGSAWAFCMVNSSGQSESWGAAGSGGGSLTDGKDEEDVDAAQLFEESGAKESIAALFNDMKIDDWYQQRMRSVPHKCECDPNTLPGRNLSEVVTPNGVISIHSNDSSFFLVAKEPDGRTKDLFAWGQATGGGAIPPNTRQVLMASLITGVYCTNGAYGVISTQGTTPGAVSAFGGGPAQQDAGVIPTALEDHLRRDVSSLYTMKTLPPFAPTASRSVSAFAARREDGNYVVWGGGGWVTDELFVPT</sequence>
<dbReference type="Proteomes" id="UP001164116">
    <property type="component" value="Chromosome"/>
</dbReference>
<evidence type="ECO:0000313" key="2">
    <source>
        <dbReference type="Proteomes" id="UP001164116"/>
    </source>
</evidence>
<dbReference type="RefSeq" id="WP_253508247.1">
    <property type="nucleotide sequence ID" value="NZ_CP112866.1"/>
</dbReference>
<organism evidence="1 2">
    <name type="scientific">Pseudomonas quebecensis</name>
    <dbReference type="NCBI Taxonomy" id="2995174"/>
    <lineage>
        <taxon>Bacteria</taxon>
        <taxon>Pseudomonadati</taxon>
        <taxon>Pseudomonadota</taxon>
        <taxon>Gammaproteobacteria</taxon>
        <taxon>Pseudomonadales</taxon>
        <taxon>Pseudomonadaceae</taxon>
        <taxon>Pseudomonas</taxon>
    </lineage>
</organism>
<dbReference type="InterPro" id="IPR009091">
    <property type="entry name" value="RCC1/BLIP-II"/>
</dbReference>
<evidence type="ECO:0000313" key="1">
    <source>
        <dbReference type="EMBL" id="UZW20507.1"/>
    </source>
</evidence>
<name>A0ABY6QMF3_9PSED</name>